<accession>A0A6B3KPN3</accession>
<organism evidence="3">
    <name type="scientific">Xanthomonas euvesicatoria</name>
    <dbReference type="NCBI Taxonomy" id="456327"/>
    <lineage>
        <taxon>Bacteria</taxon>
        <taxon>Pseudomonadati</taxon>
        <taxon>Pseudomonadota</taxon>
        <taxon>Gammaproteobacteria</taxon>
        <taxon>Lysobacterales</taxon>
        <taxon>Lysobacteraceae</taxon>
        <taxon>Xanthomonas</taxon>
    </lineage>
</organism>
<evidence type="ECO:0000256" key="2">
    <source>
        <dbReference type="ARBA" id="ARBA00022842"/>
    </source>
</evidence>
<dbReference type="SUPFAM" id="SSF56784">
    <property type="entry name" value="HAD-like"/>
    <property type="match status" value="1"/>
</dbReference>
<sequence>AERKPHPLPLVIAAERIGVAPAQCVYVGDDERDIVAARAAAMASVAALWGYRLDDDDPTHWQADVLVEQPQALWNAATWPQI</sequence>
<proteinExistence type="predicted"/>
<gene>
    <name evidence="3" type="ORF">G3W62_19640</name>
</gene>
<protein>
    <submittedName>
        <fullName evidence="3">HAD hydrolase-like protein</fullName>
    </submittedName>
</protein>
<dbReference type="InterPro" id="IPR050155">
    <property type="entry name" value="HAD-like_hydrolase_sf"/>
</dbReference>
<keyword evidence="1 3" id="KW-0378">Hydrolase</keyword>
<dbReference type="EMBL" id="JAAGYV010000226">
    <property type="protein sequence ID" value="NEK74948.1"/>
    <property type="molecule type" value="Genomic_DNA"/>
</dbReference>
<evidence type="ECO:0000256" key="1">
    <source>
        <dbReference type="ARBA" id="ARBA00022801"/>
    </source>
</evidence>
<keyword evidence="2" id="KW-0460">Magnesium</keyword>
<dbReference type="PANTHER" id="PTHR43434">
    <property type="entry name" value="PHOSPHOGLYCOLATE PHOSPHATASE"/>
    <property type="match status" value="1"/>
</dbReference>
<dbReference type="GO" id="GO:0008967">
    <property type="term" value="F:phosphoglycolate phosphatase activity"/>
    <property type="evidence" value="ECO:0007669"/>
    <property type="project" value="TreeGrafter"/>
</dbReference>
<evidence type="ECO:0000313" key="3">
    <source>
        <dbReference type="EMBL" id="NEK74948.1"/>
    </source>
</evidence>
<dbReference type="GO" id="GO:0005829">
    <property type="term" value="C:cytosol"/>
    <property type="evidence" value="ECO:0007669"/>
    <property type="project" value="TreeGrafter"/>
</dbReference>
<dbReference type="PANTHER" id="PTHR43434:SF23">
    <property type="entry name" value="PHOSPHOGLYCOLATE PHOSPHATASE"/>
    <property type="match status" value="1"/>
</dbReference>
<dbReference type="InterPro" id="IPR023214">
    <property type="entry name" value="HAD_sf"/>
</dbReference>
<dbReference type="Pfam" id="PF13242">
    <property type="entry name" value="Hydrolase_like"/>
    <property type="match status" value="1"/>
</dbReference>
<dbReference type="InterPro" id="IPR036412">
    <property type="entry name" value="HAD-like_sf"/>
</dbReference>
<comment type="caution">
    <text evidence="3">The sequence shown here is derived from an EMBL/GenBank/DDBJ whole genome shotgun (WGS) entry which is preliminary data.</text>
</comment>
<name>A0A6B3KPN3_XANEU</name>
<dbReference type="Gene3D" id="3.40.50.1000">
    <property type="entry name" value="HAD superfamily/HAD-like"/>
    <property type="match status" value="1"/>
</dbReference>
<reference evidence="3" key="1">
    <citation type="submission" date="2019-11" db="EMBL/GenBank/DDBJ databases">
        <title>Genome-resolved metagenomics to study the prevalence of co-infection and intraspecific heterogeneity among plant pathogen metapopulations.</title>
        <authorList>
            <person name="Newberry E."/>
            <person name="Bhandari R."/>
            <person name="Kemble J."/>
            <person name="Sikora E."/>
            <person name="Potnis N."/>
        </authorList>
    </citation>
    <scope>NUCLEOTIDE SEQUENCE</scope>
    <source>
        <strain evidence="3">Xe_Pep_Tuscaloosa_18b</strain>
    </source>
</reference>
<dbReference type="GO" id="GO:0006281">
    <property type="term" value="P:DNA repair"/>
    <property type="evidence" value="ECO:0007669"/>
    <property type="project" value="TreeGrafter"/>
</dbReference>
<dbReference type="AlphaFoldDB" id="A0A6B3KPN3"/>
<feature type="non-terminal residue" evidence="3">
    <location>
        <position position="1"/>
    </location>
</feature>
<dbReference type="GO" id="GO:0046872">
    <property type="term" value="F:metal ion binding"/>
    <property type="evidence" value="ECO:0007669"/>
    <property type="project" value="UniProtKB-KW"/>
</dbReference>